<feature type="region of interest" description="Disordered" evidence="1">
    <location>
        <begin position="711"/>
        <end position="748"/>
    </location>
</feature>
<reference evidence="2 3" key="1">
    <citation type="journal article" date="2024" name="J Genomics">
        <title>Draft genome sequencing and assembly of Favolaschia claudopus CIRM-BRFM 2984 isolated from oak limbs.</title>
        <authorList>
            <person name="Navarro D."/>
            <person name="Drula E."/>
            <person name="Chaduli D."/>
            <person name="Cazenave R."/>
            <person name="Ahrendt S."/>
            <person name="Wang J."/>
            <person name="Lipzen A."/>
            <person name="Daum C."/>
            <person name="Barry K."/>
            <person name="Grigoriev I.V."/>
            <person name="Favel A."/>
            <person name="Rosso M.N."/>
            <person name="Martin F."/>
        </authorList>
    </citation>
    <scope>NUCLEOTIDE SEQUENCE [LARGE SCALE GENOMIC DNA]</scope>
    <source>
        <strain evidence="2 3">CIRM-BRFM 2984</strain>
    </source>
</reference>
<evidence type="ECO:0000256" key="1">
    <source>
        <dbReference type="SAM" id="MobiDB-lite"/>
    </source>
</evidence>
<comment type="caution">
    <text evidence="2">The sequence shown here is derived from an EMBL/GenBank/DDBJ whole genome shotgun (WGS) entry which is preliminary data.</text>
</comment>
<evidence type="ECO:0000313" key="2">
    <source>
        <dbReference type="EMBL" id="KAK7053886.1"/>
    </source>
</evidence>
<proteinExistence type="predicted"/>
<feature type="compositionally biased region" description="Low complexity" evidence="1">
    <location>
        <begin position="20"/>
        <end position="35"/>
    </location>
</feature>
<organism evidence="2 3">
    <name type="scientific">Favolaschia claudopus</name>
    <dbReference type="NCBI Taxonomy" id="2862362"/>
    <lineage>
        <taxon>Eukaryota</taxon>
        <taxon>Fungi</taxon>
        <taxon>Dikarya</taxon>
        <taxon>Basidiomycota</taxon>
        <taxon>Agaricomycotina</taxon>
        <taxon>Agaricomycetes</taxon>
        <taxon>Agaricomycetidae</taxon>
        <taxon>Agaricales</taxon>
        <taxon>Marasmiineae</taxon>
        <taxon>Mycenaceae</taxon>
        <taxon>Favolaschia</taxon>
    </lineage>
</organism>
<dbReference type="EMBL" id="JAWWNJ010000006">
    <property type="protein sequence ID" value="KAK7053886.1"/>
    <property type="molecule type" value="Genomic_DNA"/>
</dbReference>
<evidence type="ECO:0000313" key="3">
    <source>
        <dbReference type="Proteomes" id="UP001362999"/>
    </source>
</evidence>
<gene>
    <name evidence="2" type="ORF">R3P38DRAFT_3254348</name>
</gene>
<keyword evidence="3" id="KW-1185">Reference proteome</keyword>
<feature type="region of interest" description="Disordered" evidence="1">
    <location>
        <begin position="1"/>
        <end position="44"/>
    </location>
</feature>
<dbReference type="Proteomes" id="UP001362999">
    <property type="component" value="Unassembled WGS sequence"/>
</dbReference>
<name>A0AAW0DM96_9AGAR</name>
<dbReference type="AlphaFoldDB" id="A0AAW0DM96"/>
<accession>A0AAW0DM96</accession>
<protein>
    <submittedName>
        <fullName evidence="2">Uncharacterized protein</fullName>
    </submittedName>
</protein>
<sequence length="992" mass="112203">MEFQDPTIASLARQTGRDNTASVSSSSSVHHTAPAPSVPDAVHEKAKTQALKLSARIKATAKDPTHNNINDLITEADEWAKTVQERESPITKANRVKQLADWQAIILLTEPELPVEQHWDLEVVKRFWKRYLYIMTSTTPSRTPGKPLKSRTVSAWAAMLIHSIVLYTRDPNTQLKCGLRLLITDGLYQNLKDQVMTLVHEFKLDRHYDPRVYFGRAELGLIFETMLSSTKRNGRQVALQTMVRALYTFFFTLRGSSLGPSHKIWRDLNYVLLCGHLKIYCKGYADWEIMTRVLNYKNQYNSVTGGEQDFTARGVLHSHNALFDITTFLMAHLYLLKRFKKKYKTIDELLEDQSAEIELDPAFADTALFLEAAPGGKEFASPEVAAMSRSTTDSFRDWSGKTGLPKVGLGALRRETGNMYIVQLGKQLAEDVMNHEAKGTIRDFYSRNMGNLDLVRVRLGEVAGVNESAAGMQIKESDKRHAFMGPALECLIRRAKEEPAVHVPRNQKIRDDREEIKDNPDLVPLAQAADQAWEAFLACFNSNAADSSQTQHKRLMDYATGRATRKQKPVNFRQPWTEATLQTAYTEAQQVFLKKQTAILRQDKRQQEKTKSNDLLHGPLTGTAGERLEILDLLKTDRPSEHLKQALDNARASATAPQTYDKSGMEKWSRDLQRALTTVQVIEGHHAAEDDKEGDQDTLYEFFDKLALGDPMAKLLPPPSPDQRRAPPKPIADDDTEDDSRFTGDPIDESQEIDILQVPIAETRVALLKYLVEPVETAREYKQYLTVADGPKSRYKCPKCPAYVHMDPIPDPLLANIGVFERHIIEMHSQWKELELEIVVVNADGEKEYRCPAGDFSDATSVRAVRTHATSDECVKSSYHQALLRAHEQQVQRVRHRQHDEVEVEAELNDGEVSAESGEPHGMVVPMHVIAEAIEVRDDDRDRAVGNVMLDYLEKLGPETALPAGKKREGVSEQEWEELDLDRIDLNLEKML</sequence>